<keyword evidence="3" id="KW-0227">DNA damage</keyword>
<dbReference type="Pfam" id="PF07522">
    <property type="entry name" value="DRMBL"/>
    <property type="match status" value="1"/>
</dbReference>
<sequence>MTGGDQGIEDELHMNGEDQTTEGDQAEIIEVAYDSSIITPSTEIGSSSFVCIEVGESMVVDDPDGSFSVTAFDANHCPGAVMFLFEGNFGNILHTGDCRLTPECLQNLPEKYIGKKGREPKSRLDYVFLDCTFGNSSVRFPSKYSAIRQVINCIWKHPDAPLVYLTCDLLGQEEILMEVSRIFGPKIYVDKITSVECFRVLSLTAPDILCEDPTSRFQVFGFPKFLERAQAKLTEARINSKAEPLFIRPSAQWYACDDRKPKCREAEKDSFGVWHVCYSIHSSQEELEWALQLLQPKNVVSTTPGCRAMELNYVKNHCLTKTQVTSDDPLWKLLDITVEVGSTSPIDSSLPDVASINLEIPAQTSSEIKSPRKVLSTSVVELSLNLSPSKRPPITLFGRARFGLEGDKFLHEPERIIVPTKIDEPPVSPTRSEEPELASQELSLNPDEGEEKKIEAVRSFSHSCVVESPKRLDECLRKLYRSMNVPVPRPLPSLVELMNSRKRAKRSVQF</sequence>
<reference evidence="8 9" key="1">
    <citation type="journal article" date="2020" name="IScience">
        <title>Genome Sequencing of the Endangered Kingdonia uniflora (Circaeasteraceae, Ranunculales) Reveals Potential Mechanisms of Evolutionary Specialization.</title>
        <authorList>
            <person name="Sun Y."/>
            <person name="Deng T."/>
            <person name="Zhang A."/>
            <person name="Moore M.J."/>
            <person name="Landis J.B."/>
            <person name="Lin N."/>
            <person name="Zhang H."/>
            <person name="Zhang X."/>
            <person name="Huang J."/>
            <person name="Zhang X."/>
            <person name="Sun H."/>
            <person name="Wang H."/>
        </authorList>
    </citation>
    <scope>NUCLEOTIDE SEQUENCE [LARGE SCALE GENOMIC DNA]</scope>
    <source>
        <strain evidence="8">TB1705</strain>
        <tissue evidence="8">Leaf</tissue>
    </source>
</reference>
<comment type="caution">
    <text evidence="8">The sequence shown here is derived from an EMBL/GenBank/DDBJ whole genome shotgun (WGS) entry which is preliminary data.</text>
</comment>
<feature type="region of interest" description="Disordered" evidence="6">
    <location>
        <begin position="1"/>
        <end position="22"/>
    </location>
</feature>
<evidence type="ECO:0000256" key="4">
    <source>
        <dbReference type="ARBA" id="ARBA00023204"/>
    </source>
</evidence>
<dbReference type="SUPFAM" id="SSF56281">
    <property type="entry name" value="Metallo-hydrolase/oxidoreductase"/>
    <property type="match status" value="1"/>
</dbReference>
<name>A0A7J7NIX3_9MAGN</name>
<dbReference type="GO" id="GO:0006303">
    <property type="term" value="P:double-strand break repair via nonhomologous end joining"/>
    <property type="evidence" value="ECO:0007669"/>
    <property type="project" value="TreeGrafter"/>
</dbReference>
<evidence type="ECO:0000256" key="3">
    <source>
        <dbReference type="ARBA" id="ARBA00022763"/>
    </source>
</evidence>
<keyword evidence="9" id="KW-1185">Reference proteome</keyword>
<keyword evidence="5" id="KW-0539">Nucleus</keyword>
<organism evidence="8 9">
    <name type="scientific">Kingdonia uniflora</name>
    <dbReference type="NCBI Taxonomy" id="39325"/>
    <lineage>
        <taxon>Eukaryota</taxon>
        <taxon>Viridiplantae</taxon>
        <taxon>Streptophyta</taxon>
        <taxon>Embryophyta</taxon>
        <taxon>Tracheophyta</taxon>
        <taxon>Spermatophyta</taxon>
        <taxon>Magnoliopsida</taxon>
        <taxon>Ranunculales</taxon>
        <taxon>Circaeasteraceae</taxon>
        <taxon>Kingdonia</taxon>
    </lineage>
</organism>
<evidence type="ECO:0000313" key="9">
    <source>
        <dbReference type="Proteomes" id="UP000541444"/>
    </source>
</evidence>
<dbReference type="GO" id="GO:0005634">
    <property type="term" value="C:nucleus"/>
    <property type="evidence" value="ECO:0007669"/>
    <property type="project" value="UniProtKB-SubCell"/>
</dbReference>
<feature type="domain" description="DNA repair metallo-beta-lactamase" evidence="7">
    <location>
        <begin position="208"/>
        <end position="305"/>
    </location>
</feature>
<dbReference type="InterPro" id="IPR036866">
    <property type="entry name" value="RibonucZ/Hydroxyglut_hydro"/>
</dbReference>
<dbReference type="AlphaFoldDB" id="A0A7J7NIX3"/>
<evidence type="ECO:0000256" key="1">
    <source>
        <dbReference type="ARBA" id="ARBA00004123"/>
    </source>
</evidence>
<evidence type="ECO:0000259" key="7">
    <source>
        <dbReference type="Pfam" id="PF07522"/>
    </source>
</evidence>
<evidence type="ECO:0000256" key="6">
    <source>
        <dbReference type="SAM" id="MobiDB-lite"/>
    </source>
</evidence>
<gene>
    <name evidence="8" type="ORF">GIB67_029807</name>
</gene>
<dbReference type="GO" id="GO:0035312">
    <property type="term" value="F:5'-3' DNA exonuclease activity"/>
    <property type="evidence" value="ECO:0007669"/>
    <property type="project" value="TreeGrafter"/>
</dbReference>
<keyword evidence="4" id="KW-0234">DNA repair</keyword>
<dbReference type="Proteomes" id="UP000541444">
    <property type="component" value="Unassembled WGS sequence"/>
</dbReference>
<dbReference type="GO" id="GO:0003684">
    <property type="term" value="F:damaged DNA binding"/>
    <property type="evidence" value="ECO:0007669"/>
    <property type="project" value="TreeGrafter"/>
</dbReference>
<dbReference type="PANTHER" id="PTHR23240">
    <property type="entry name" value="DNA CROSS-LINK REPAIR PROTEIN PSO2/SNM1-RELATED"/>
    <property type="match status" value="1"/>
</dbReference>
<accession>A0A7J7NIX3</accession>
<feature type="region of interest" description="Disordered" evidence="6">
    <location>
        <begin position="422"/>
        <end position="448"/>
    </location>
</feature>
<dbReference type="EMBL" id="JACGCM010000764">
    <property type="protein sequence ID" value="KAF6167169.1"/>
    <property type="molecule type" value="Genomic_DNA"/>
</dbReference>
<dbReference type="Gene3D" id="3.60.15.10">
    <property type="entry name" value="Ribonuclease Z/Hydroxyacylglutathione hydrolase-like"/>
    <property type="match status" value="1"/>
</dbReference>
<dbReference type="FunFam" id="3.40.50.12650:FF:000005">
    <property type="entry name" value="DNA repair metallo-beta-lactamase family protein"/>
    <property type="match status" value="1"/>
</dbReference>
<protein>
    <recommendedName>
        <fullName evidence="7">DNA repair metallo-beta-lactamase domain-containing protein</fullName>
    </recommendedName>
</protein>
<evidence type="ECO:0000256" key="2">
    <source>
        <dbReference type="ARBA" id="ARBA00010304"/>
    </source>
</evidence>
<dbReference type="InterPro" id="IPR011084">
    <property type="entry name" value="DRMBL"/>
</dbReference>
<comment type="similarity">
    <text evidence="2">Belongs to the DNA repair metallo-beta-lactamase (DRMBL) family.</text>
</comment>
<evidence type="ECO:0000313" key="8">
    <source>
        <dbReference type="EMBL" id="KAF6167169.1"/>
    </source>
</evidence>
<dbReference type="OrthoDB" id="262529at2759"/>
<dbReference type="GO" id="GO:0036297">
    <property type="term" value="P:interstrand cross-link repair"/>
    <property type="evidence" value="ECO:0007669"/>
    <property type="project" value="TreeGrafter"/>
</dbReference>
<dbReference type="PANTHER" id="PTHR23240:SF31">
    <property type="entry name" value="DNA REPAIR METALLO-BETA-LACTAMASE FAMILY PROTEIN"/>
    <property type="match status" value="1"/>
</dbReference>
<dbReference type="Gene3D" id="3.40.50.12650">
    <property type="match status" value="1"/>
</dbReference>
<evidence type="ECO:0000256" key="5">
    <source>
        <dbReference type="ARBA" id="ARBA00023242"/>
    </source>
</evidence>
<proteinExistence type="inferred from homology"/>
<comment type="subcellular location">
    <subcellularLocation>
        <location evidence="1">Nucleus</location>
    </subcellularLocation>
</comment>